<dbReference type="InterPro" id="IPR024188">
    <property type="entry name" value="GltB"/>
</dbReference>
<gene>
    <name evidence="5" type="ORF">A361_11625</name>
</gene>
<evidence type="ECO:0000256" key="2">
    <source>
        <dbReference type="PIRNR" id="PIRNR006429"/>
    </source>
</evidence>
<dbReference type="EMBL" id="CP015506">
    <property type="protein sequence ID" value="AND39762.1"/>
    <property type="molecule type" value="Genomic_DNA"/>
</dbReference>
<comment type="similarity">
    <text evidence="1 2">Belongs to the glutamate synthase family.</text>
</comment>
<keyword evidence="3" id="KW-1133">Transmembrane helix</keyword>
<dbReference type="InterPro" id="IPR002932">
    <property type="entry name" value="Glu_synthdom"/>
</dbReference>
<dbReference type="CDD" id="cd02808">
    <property type="entry name" value="GltS_FMN"/>
    <property type="match status" value="1"/>
</dbReference>
<reference evidence="5 6" key="1">
    <citation type="submission" date="2016-04" db="EMBL/GenBank/DDBJ databases">
        <title>Complete genome sequence of Bacillus oceanisediminis strain 2691.</title>
        <authorList>
            <person name="Jeong H."/>
            <person name="Kim H.J."/>
            <person name="Lee D.-W."/>
        </authorList>
    </citation>
    <scope>NUCLEOTIDE SEQUENCE [LARGE SCALE GENOMIC DNA]</scope>
    <source>
        <strain evidence="5 6">2691</strain>
    </source>
</reference>
<dbReference type="GO" id="GO:0015930">
    <property type="term" value="F:glutamate synthase activity"/>
    <property type="evidence" value="ECO:0007669"/>
    <property type="project" value="InterPro"/>
</dbReference>
<dbReference type="eggNOG" id="COG1304">
    <property type="taxonomic scope" value="Bacteria"/>
</dbReference>
<dbReference type="Proteomes" id="UP000077856">
    <property type="component" value="Chromosome"/>
</dbReference>
<name>A0A160MAI7_9BACI</name>
<keyword evidence="3" id="KW-0812">Transmembrane</keyword>
<dbReference type="AlphaFoldDB" id="A0A160MAI7"/>
<feature type="domain" description="Glutamate synthase" evidence="4">
    <location>
        <begin position="93"/>
        <end position="432"/>
    </location>
</feature>
<dbReference type="Gene3D" id="3.20.20.70">
    <property type="entry name" value="Aldolase class I"/>
    <property type="match status" value="1"/>
</dbReference>
<dbReference type="RefSeq" id="WP_009334888.1">
    <property type="nucleotide sequence ID" value="NZ_CP015506.1"/>
</dbReference>
<dbReference type="GO" id="GO:0006537">
    <property type="term" value="P:glutamate biosynthetic process"/>
    <property type="evidence" value="ECO:0007669"/>
    <property type="project" value="InterPro"/>
</dbReference>
<proteinExistence type="inferred from homology"/>
<evidence type="ECO:0000313" key="5">
    <source>
        <dbReference type="EMBL" id="AND39762.1"/>
    </source>
</evidence>
<feature type="transmembrane region" description="Helical" evidence="3">
    <location>
        <begin position="6"/>
        <end position="30"/>
    </location>
</feature>
<dbReference type="PIRSF" id="PIRSF006429">
    <property type="entry name" value="GOGAT_lg_2"/>
    <property type="match status" value="1"/>
</dbReference>
<protein>
    <submittedName>
        <fullName evidence="5">Glutamate synthase</fullName>
    </submittedName>
</protein>
<dbReference type="PANTHER" id="PTHR43819">
    <property type="entry name" value="ARCHAEAL-TYPE GLUTAMATE SYNTHASE [NADPH]"/>
    <property type="match status" value="1"/>
</dbReference>
<dbReference type="STRING" id="1196031.A361_11625"/>
<dbReference type="KEGG" id="bon:A361_11625"/>
<evidence type="ECO:0000256" key="3">
    <source>
        <dbReference type="SAM" id="Phobius"/>
    </source>
</evidence>
<dbReference type="SUPFAM" id="SSF51395">
    <property type="entry name" value="FMN-linked oxidoreductases"/>
    <property type="match status" value="1"/>
</dbReference>
<dbReference type="PANTHER" id="PTHR43819:SF1">
    <property type="entry name" value="ARCHAEAL-TYPE GLUTAMATE SYNTHASE [NADPH]"/>
    <property type="match status" value="1"/>
</dbReference>
<sequence>MTNILLIATLAMIFILFIFLILMLIGWRWIMKRLVKQAGKIIMTDSYQENLIELIPGFKHMGIQNALENNLRAETGDVLHRPFGSSKKWPHFDEITFIPAQTSPFPIDGDEDVDVKVTIGPKAKKPMKIKIPLMISGMAYGIALSEQVKIALATAAKNTGTAVNSGEGGILPEELESAGKYILQFSKTEWGKEEKTIKRADMIEIKLGQGAVMGMGGNISPENLTGRAREVMGLKENETAHIMEHFFDKQTLKDLKELVDELRSMTGGVPIGAKIGAGGKIEEDIDHLIEMGVDFIAVDGGQGASVGAPPLLSDDFGIPTLHALIRASNHLEKRKKKGEISLIVSGGLFTPGHFLKVLALGADAVYLGSVMLFTVSHKQTLNSLPFEPPTQSVWNEGKFKDTFKIEDGTKSAEKFLTASTEEIKMALRAMGKKTLKELSKKDLVSYDEMTAKMIGIPFSFEPWEDKSKKTE</sequence>
<evidence type="ECO:0000259" key="4">
    <source>
        <dbReference type="Pfam" id="PF01645"/>
    </source>
</evidence>
<organism evidence="5 6">
    <name type="scientific">Cytobacillus oceanisediminis 2691</name>
    <dbReference type="NCBI Taxonomy" id="1196031"/>
    <lineage>
        <taxon>Bacteria</taxon>
        <taxon>Bacillati</taxon>
        <taxon>Bacillota</taxon>
        <taxon>Bacilli</taxon>
        <taxon>Bacillales</taxon>
        <taxon>Bacillaceae</taxon>
        <taxon>Cytobacillus</taxon>
    </lineage>
</organism>
<dbReference type="InterPro" id="IPR013785">
    <property type="entry name" value="Aldolase_TIM"/>
</dbReference>
<keyword evidence="3" id="KW-0472">Membrane</keyword>
<evidence type="ECO:0000313" key="6">
    <source>
        <dbReference type="Proteomes" id="UP000077856"/>
    </source>
</evidence>
<evidence type="ECO:0000256" key="1">
    <source>
        <dbReference type="ARBA" id="ARBA00009716"/>
    </source>
</evidence>
<accession>A0A160MAI7</accession>
<dbReference type="Pfam" id="PF01645">
    <property type="entry name" value="Glu_synthase"/>
    <property type="match status" value="1"/>
</dbReference>